<dbReference type="PANTHER" id="PTHR43657:SF1">
    <property type="entry name" value="ALTERED INHERITANCE OF MITOCHONDRIA PROTEIN 24, MITOCHONDRIAL"/>
    <property type="match status" value="1"/>
</dbReference>
<dbReference type="InterPro" id="IPR002838">
    <property type="entry name" value="AIM24"/>
</dbReference>
<name>A0A2V4B715_9PSEU</name>
<accession>A0A2V4B715</accession>
<keyword evidence="2" id="KW-1185">Reference proteome</keyword>
<dbReference type="OrthoDB" id="9779518at2"/>
<dbReference type="Pfam" id="PF01987">
    <property type="entry name" value="AIM24"/>
    <property type="match status" value="1"/>
</dbReference>
<dbReference type="Gene3D" id="3.60.160.10">
    <property type="entry name" value="Mitochondrial biogenesis AIM24"/>
    <property type="match status" value="1"/>
</dbReference>
<dbReference type="RefSeq" id="WP_112279043.1">
    <property type="nucleotide sequence ID" value="NZ_MASW01000001.1"/>
</dbReference>
<dbReference type="SUPFAM" id="SSF51219">
    <property type="entry name" value="TRAP-like"/>
    <property type="match status" value="1"/>
</dbReference>
<reference evidence="1 2" key="1">
    <citation type="submission" date="2016-07" db="EMBL/GenBank/DDBJ databases">
        <title>Draft genome sequence of Prauserella muralis DSM 45305, isolated from a mould-covered wall in an indoor environment.</title>
        <authorList>
            <person name="Ruckert C."/>
            <person name="Albersmeier A."/>
            <person name="Jiang C.-L."/>
            <person name="Jiang Y."/>
            <person name="Kalinowski J."/>
            <person name="Schneider O."/>
            <person name="Winkler A."/>
            <person name="Zotchev S.B."/>
        </authorList>
    </citation>
    <scope>NUCLEOTIDE SEQUENCE [LARGE SCALE GENOMIC DNA]</scope>
    <source>
        <strain evidence="1 2">DSM 45305</strain>
    </source>
</reference>
<dbReference type="Proteomes" id="UP000249915">
    <property type="component" value="Unassembled WGS sequence"/>
</dbReference>
<gene>
    <name evidence="1" type="ORF">BAY60_00900</name>
</gene>
<dbReference type="EMBL" id="MASW01000001">
    <property type="protein sequence ID" value="PXY31017.1"/>
    <property type="molecule type" value="Genomic_DNA"/>
</dbReference>
<evidence type="ECO:0000313" key="1">
    <source>
        <dbReference type="EMBL" id="PXY31017.1"/>
    </source>
</evidence>
<dbReference type="PANTHER" id="PTHR43657">
    <property type="entry name" value="TRYPTOPHAN RNA-BINDING ATTENUATOR PROTEIN-LIKE PROTEIN"/>
    <property type="match status" value="1"/>
</dbReference>
<dbReference type="InterPro" id="IPR036983">
    <property type="entry name" value="AIM24_sf"/>
</dbReference>
<organism evidence="1 2">
    <name type="scientific">Prauserella muralis</name>
    <dbReference type="NCBI Taxonomy" id="588067"/>
    <lineage>
        <taxon>Bacteria</taxon>
        <taxon>Bacillati</taxon>
        <taxon>Actinomycetota</taxon>
        <taxon>Actinomycetes</taxon>
        <taxon>Pseudonocardiales</taxon>
        <taxon>Pseudonocardiaceae</taxon>
        <taxon>Prauserella</taxon>
    </lineage>
</organism>
<dbReference type="AlphaFoldDB" id="A0A2V4B715"/>
<dbReference type="InterPro" id="IPR016031">
    <property type="entry name" value="Trp_RNA-bd_attenuator-like_dom"/>
</dbReference>
<comment type="caution">
    <text evidence="1">The sequence shown here is derived from an EMBL/GenBank/DDBJ whole genome shotgun (WGS) entry which is preliminary data.</text>
</comment>
<protein>
    <submittedName>
        <fullName evidence="1">TIGR00266 family protein</fullName>
    </submittedName>
</protein>
<sequence>MQVQLRHQPAFTVARLMLAPGEPCQVESGAMSATSYGVHVQSSTQGGMMKGLGRAVLGGESLFISTYTAPQNGGWVDVAPHLPGDVQVINLDGRTGWCVTRGCWLASSYGVQTQTKWGGFNKLFGGEGGFLTYATGQGPLVVACYGAMDLVTLQQGEMVTIDSGHVVAYAETVQSQLRKVSSGIIQSLKSGEGFVFDFAGPGQILTQTRNPSALAAWVIAQVPSR</sequence>
<evidence type="ECO:0000313" key="2">
    <source>
        <dbReference type="Proteomes" id="UP000249915"/>
    </source>
</evidence>
<proteinExistence type="predicted"/>
<dbReference type="NCBIfam" id="TIGR00266">
    <property type="entry name" value="TIGR00266 family protein"/>
    <property type="match status" value="1"/>
</dbReference>